<dbReference type="SUPFAM" id="SSF56601">
    <property type="entry name" value="beta-lactamase/transpeptidase-like"/>
    <property type="match status" value="1"/>
</dbReference>
<reference evidence="3 4" key="1">
    <citation type="submission" date="2020-07" db="EMBL/GenBank/DDBJ databases">
        <title>Sequencing the genomes of 1000 actinobacteria strains.</title>
        <authorList>
            <person name="Klenk H.-P."/>
        </authorList>
    </citation>
    <scope>NUCLEOTIDE SEQUENCE [LARGE SCALE GENOMIC DNA]</scope>
    <source>
        <strain evidence="3 4">DSM 45763</strain>
    </source>
</reference>
<dbReference type="RefSeq" id="WP_218912361.1">
    <property type="nucleotide sequence ID" value="NZ_JACCCO010000002.1"/>
</dbReference>
<evidence type="ECO:0000259" key="2">
    <source>
        <dbReference type="Pfam" id="PF21922"/>
    </source>
</evidence>
<dbReference type="PANTHER" id="PTHR30627:SF24">
    <property type="entry name" value="PENICILLIN-BINDING PROTEIN 4B"/>
    <property type="match status" value="1"/>
</dbReference>
<comment type="caution">
    <text evidence="3">The sequence shown here is derived from an EMBL/GenBank/DDBJ whole genome shotgun (WGS) entry which is preliminary data.</text>
</comment>
<keyword evidence="3" id="KW-0328">Glycosyltransferase</keyword>
<sequence length="499" mass="52763">MRAVATQRARRMNAPLGRVAVACEVMLLALLVNTTYIQAFRADRLAGDPRNRRGMIERFDGPRGDIVLRDETVIATSRRSGDRTYRYRRVYPRGPLYAPVTGYLSLYGSSGIEAAEDPALSGSDPEVRVRSLMDGIRSGATLKLTLDDRAQRAAYRALRATGRPGAVVAINPNTGAILAMASYPSYDPNLYATFDAAVLDAADRRLQRAPGRPLLNRAIQRTYPPGSAFKVVTTAAALSSERYGPATAVSAPAAFRLPGTRVRVRNSGGAACGDGHPSLAYAFKVSCNTPFAKIGLDLGQNALREQAEAFGFGAADLAVPMPVAMSVYPERMNRAQTAMSALGQFDTRATPLMIAMFSAAIAGNGELMRPYLVEEVRLADGTVIGNAQPSRYRRVLSADEADRLTAMMIAVTRPGGTGTAAAIPGIDVAAKTGTAENAASREDHAIFTGFAPADAPRVAVGVVVEHGGFGGEVAAPIARAVMRAVLPSPGRGERNGPGE</sequence>
<dbReference type="Proteomes" id="UP000576393">
    <property type="component" value="Unassembled WGS sequence"/>
</dbReference>
<dbReference type="GO" id="GO:0008658">
    <property type="term" value="F:penicillin binding"/>
    <property type="evidence" value="ECO:0007669"/>
    <property type="project" value="InterPro"/>
</dbReference>
<proteinExistence type="predicted"/>
<dbReference type="InterPro" id="IPR054120">
    <property type="entry name" value="PBPA_dimer"/>
</dbReference>
<dbReference type="EMBL" id="JACCCO010000002">
    <property type="protein sequence ID" value="NYF42266.1"/>
    <property type="molecule type" value="Genomic_DNA"/>
</dbReference>
<dbReference type="GO" id="GO:0005886">
    <property type="term" value="C:plasma membrane"/>
    <property type="evidence" value="ECO:0007669"/>
    <property type="project" value="TreeGrafter"/>
</dbReference>
<dbReference type="AlphaFoldDB" id="A0A852V2L9"/>
<evidence type="ECO:0000313" key="3">
    <source>
        <dbReference type="EMBL" id="NYF42266.1"/>
    </source>
</evidence>
<dbReference type="PANTHER" id="PTHR30627">
    <property type="entry name" value="PEPTIDOGLYCAN D,D-TRANSPEPTIDASE"/>
    <property type="match status" value="1"/>
</dbReference>
<feature type="domain" description="Penicillin-binding protein transpeptidase" evidence="1">
    <location>
        <begin position="165"/>
        <end position="482"/>
    </location>
</feature>
<gene>
    <name evidence="3" type="ORF">HDA43_004467</name>
</gene>
<organism evidence="3 4">
    <name type="scientific">Streptosporangium sandarakinum</name>
    <dbReference type="NCBI Taxonomy" id="1260955"/>
    <lineage>
        <taxon>Bacteria</taxon>
        <taxon>Bacillati</taxon>
        <taxon>Actinomycetota</taxon>
        <taxon>Actinomycetes</taxon>
        <taxon>Streptosporangiales</taxon>
        <taxon>Streptosporangiaceae</taxon>
        <taxon>Streptosporangium</taxon>
    </lineage>
</organism>
<protein>
    <submittedName>
        <fullName evidence="3">Peptidoglycan glycosyltransferase</fullName>
        <ecNumber evidence="3">2.4.1.129</ecNumber>
    </submittedName>
</protein>
<dbReference type="Pfam" id="PF21922">
    <property type="entry name" value="PBP_dimer_2"/>
    <property type="match status" value="1"/>
</dbReference>
<keyword evidence="4" id="KW-1185">Reference proteome</keyword>
<dbReference type="InterPro" id="IPR050515">
    <property type="entry name" value="Beta-lactam/transpept"/>
</dbReference>
<feature type="domain" description="Penicillin binding protein A dimerisation" evidence="2">
    <location>
        <begin position="63"/>
        <end position="136"/>
    </location>
</feature>
<dbReference type="Gene3D" id="3.90.1310.10">
    <property type="entry name" value="Penicillin-binding protein 2a (Domain 2)"/>
    <property type="match status" value="1"/>
</dbReference>
<name>A0A852V2L9_9ACTN</name>
<evidence type="ECO:0000259" key="1">
    <source>
        <dbReference type="Pfam" id="PF00905"/>
    </source>
</evidence>
<accession>A0A852V2L9</accession>
<dbReference type="Pfam" id="PF00905">
    <property type="entry name" value="Transpeptidase"/>
    <property type="match status" value="1"/>
</dbReference>
<dbReference type="InterPro" id="IPR012338">
    <property type="entry name" value="Beta-lactam/transpept-like"/>
</dbReference>
<dbReference type="InterPro" id="IPR001460">
    <property type="entry name" value="PCN-bd_Tpept"/>
</dbReference>
<dbReference type="EC" id="2.4.1.129" evidence="3"/>
<dbReference type="GO" id="GO:0016757">
    <property type="term" value="F:glycosyltransferase activity"/>
    <property type="evidence" value="ECO:0007669"/>
    <property type="project" value="UniProtKB-KW"/>
</dbReference>
<evidence type="ECO:0000313" key="4">
    <source>
        <dbReference type="Proteomes" id="UP000576393"/>
    </source>
</evidence>
<dbReference type="GO" id="GO:0071555">
    <property type="term" value="P:cell wall organization"/>
    <property type="evidence" value="ECO:0007669"/>
    <property type="project" value="TreeGrafter"/>
</dbReference>
<dbReference type="Gene3D" id="3.40.710.10">
    <property type="entry name" value="DD-peptidase/beta-lactamase superfamily"/>
    <property type="match status" value="1"/>
</dbReference>
<dbReference type="GO" id="GO:0071972">
    <property type="term" value="F:peptidoglycan L,D-transpeptidase activity"/>
    <property type="evidence" value="ECO:0007669"/>
    <property type="project" value="TreeGrafter"/>
</dbReference>
<keyword evidence="3" id="KW-0808">Transferase</keyword>